<dbReference type="InterPro" id="IPR009799">
    <property type="entry name" value="EthD_dom"/>
</dbReference>
<evidence type="ECO:0000313" key="2">
    <source>
        <dbReference type="EMBL" id="NMP21193.1"/>
    </source>
</evidence>
<dbReference type="NCBIfam" id="TIGR02118">
    <property type="entry name" value="EthD family reductase"/>
    <property type="match status" value="1"/>
</dbReference>
<dbReference type="Gene3D" id="3.30.70.100">
    <property type="match status" value="1"/>
</dbReference>
<reference evidence="2 3" key="1">
    <citation type="submission" date="2020-04" db="EMBL/GenBank/DDBJ databases">
        <authorList>
            <person name="Zhang R."/>
            <person name="Schippers A."/>
        </authorList>
    </citation>
    <scope>NUCLEOTIDE SEQUENCE [LARGE SCALE GENOMIC DNA]</scope>
    <source>
        <strain evidence="2 3">DSM 109850</strain>
    </source>
</reference>
<dbReference type="InterPro" id="IPR011008">
    <property type="entry name" value="Dimeric_a/b-barrel"/>
</dbReference>
<evidence type="ECO:0000313" key="3">
    <source>
        <dbReference type="Proteomes" id="UP000533476"/>
    </source>
</evidence>
<gene>
    <name evidence="2" type="ORF">HIJ39_02310</name>
</gene>
<accession>A0A7Y0L191</accession>
<dbReference type="RefSeq" id="WP_169096304.1">
    <property type="nucleotide sequence ID" value="NZ_JABBVZ010000005.1"/>
</dbReference>
<dbReference type="AlphaFoldDB" id="A0A7Y0L191"/>
<name>A0A7Y0L191_9FIRM</name>
<organism evidence="2 3">
    <name type="scientific">Sulfobacillus harzensis</name>
    <dbReference type="NCBI Taxonomy" id="2729629"/>
    <lineage>
        <taxon>Bacteria</taxon>
        <taxon>Bacillati</taxon>
        <taxon>Bacillota</taxon>
        <taxon>Clostridia</taxon>
        <taxon>Eubacteriales</taxon>
        <taxon>Clostridiales Family XVII. Incertae Sedis</taxon>
        <taxon>Sulfobacillus</taxon>
    </lineage>
</organism>
<feature type="domain" description="EthD" evidence="1">
    <location>
        <begin position="10"/>
        <end position="88"/>
    </location>
</feature>
<dbReference type="Proteomes" id="UP000533476">
    <property type="component" value="Unassembled WGS sequence"/>
</dbReference>
<proteinExistence type="predicted"/>
<dbReference type="SUPFAM" id="SSF54909">
    <property type="entry name" value="Dimeric alpha+beta barrel"/>
    <property type="match status" value="1"/>
</dbReference>
<protein>
    <submittedName>
        <fullName evidence="2">EthD family reductase</fullName>
    </submittedName>
</protein>
<evidence type="ECO:0000259" key="1">
    <source>
        <dbReference type="Pfam" id="PF07110"/>
    </source>
</evidence>
<sequence length="100" mass="11195">MVSLFALYRRPADEAAFLDYYRNHHVPLARTMPGLLSLEWGHPSALAPGESAEWYIVAEMRFANRAAMDAALASSEGRAALRDVQQFAGNLVTMRVVNWE</sequence>
<keyword evidence="3" id="KW-1185">Reference proteome</keyword>
<dbReference type="GO" id="GO:0016491">
    <property type="term" value="F:oxidoreductase activity"/>
    <property type="evidence" value="ECO:0007669"/>
    <property type="project" value="InterPro"/>
</dbReference>
<comment type="caution">
    <text evidence="2">The sequence shown here is derived from an EMBL/GenBank/DDBJ whole genome shotgun (WGS) entry which is preliminary data.</text>
</comment>
<dbReference type="Pfam" id="PF07110">
    <property type="entry name" value="EthD"/>
    <property type="match status" value="1"/>
</dbReference>
<dbReference type="EMBL" id="JABBVZ010000005">
    <property type="protein sequence ID" value="NMP21193.1"/>
    <property type="molecule type" value="Genomic_DNA"/>
</dbReference>